<keyword evidence="3" id="KW-1185">Reference proteome</keyword>
<keyword evidence="1" id="KW-0472">Membrane</keyword>
<dbReference type="AlphaFoldDB" id="A0A8X6FYQ0"/>
<gene>
    <name evidence="2" type="ORF">TNCT_408431</name>
</gene>
<name>A0A8X6FYQ0_TRICU</name>
<keyword evidence="1" id="KW-1133">Transmembrane helix</keyword>
<protein>
    <submittedName>
        <fullName evidence="2">Uncharacterized protein</fullName>
    </submittedName>
</protein>
<evidence type="ECO:0000313" key="3">
    <source>
        <dbReference type="Proteomes" id="UP000887116"/>
    </source>
</evidence>
<dbReference type="Proteomes" id="UP000887116">
    <property type="component" value="Unassembled WGS sequence"/>
</dbReference>
<comment type="caution">
    <text evidence="2">The sequence shown here is derived from an EMBL/GenBank/DDBJ whole genome shotgun (WGS) entry which is preliminary data.</text>
</comment>
<proteinExistence type="predicted"/>
<sequence>MEGRGKRYVTSGDGSLKLVCRQCFVSGRQMALVFEMDAADLERLFLLRCREENKWGKKELKFSYLHVVLILLPVLRYYITDI</sequence>
<dbReference type="EMBL" id="BMAO01023686">
    <property type="protein sequence ID" value="GFQ90359.1"/>
    <property type="molecule type" value="Genomic_DNA"/>
</dbReference>
<feature type="transmembrane region" description="Helical" evidence="1">
    <location>
        <begin position="62"/>
        <end position="79"/>
    </location>
</feature>
<reference evidence="2" key="1">
    <citation type="submission" date="2020-07" db="EMBL/GenBank/DDBJ databases">
        <title>Multicomponent nature underlies the extraordinary mechanical properties of spider dragline silk.</title>
        <authorList>
            <person name="Kono N."/>
            <person name="Nakamura H."/>
            <person name="Mori M."/>
            <person name="Yoshida Y."/>
            <person name="Ohtoshi R."/>
            <person name="Malay A.D."/>
            <person name="Moran D.A.P."/>
            <person name="Tomita M."/>
            <person name="Numata K."/>
            <person name="Arakawa K."/>
        </authorList>
    </citation>
    <scope>NUCLEOTIDE SEQUENCE</scope>
</reference>
<evidence type="ECO:0000313" key="2">
    <source>
        <dbReference type="EMBL" id="GFQ90359.1"/>
    </source>
</evidence>
<accession>A0A8X6FYQ0</accession>
<organism evidence="2 3">
    <name type="scientific">Trichonephila clavata</name>
    <name type="common">Joro spider</name>
    <name type="synonym">Nephila clavata</name>
    <dbReference type="NCBI Taxonomy" id="2740835"/>
    <lineage>
        <taxon>Eukaryota</taxon>
        <taxon>Metazoa</taxon>
        <taxon>Ecdysozoa</taxon>
        <taxon>Arthropoda</taxon>
        <taxon>Chelicerata</taxon>
        <taxon>Arachnida</taxon>
        <taxon>Araneae</taxon>
        <taxon>Araneomorphae</taxon>
        <taxon>Entelegynae</taxon>
        <taxon>Araneoidea</taxon>
        <taxon>Nephilidae</taxon>
        <taxon>Trichonephila</taxon>
    </lineage>
</organism>
<keyword evidence="1" id="KW-0812">Transmembrane</keyword>
<evidence type="ECO:0000256" key="1">
    <source>
        <dbReference type="SAM" id="Phobius"/>
    </source>
</evidence>